<keyword evidence="4" id="KW-1185">Reference proteome</keyword>
<feature type="signal peptide" evidence="2">
    <location>
        <begin position="1"/>
        <end position="21"/>
    </location>
</feature>
<dbReference type="Proteomes" id="UP000008207">
    <property type="component" value="Chromosome"/>
</dbReference>
<protein>
    <submittedName>
        <fullName evidence="3">Uncharacterized protein</fullName>
    </submittedName>
</protein>
<reference evidence="3 4" key="1">
    <citation type="submission" date="2009-01" db="EMBL/GenBank/DDBJ databases">
        <title>Complete sequence of chromosome of Methylobacterium nodulans ORS 2060.</title>
        <authorList>
            <consortium name="US DOE Joint Genome Institute"/>
            <person name="Lucas S."/>
            <person name="Copeland A."/>
            <person name="Lapidus A."/>
            <person name="Glavina del Rio T."/>
            <person name="Dalin E."/>
            <person name="Tice H."/>
            <person name="Bruce D."/>
            <person name="Goodwin L."/>
            <person name="Pitluck S."/>
            <person name="Sims D."/>
            <person name="Brettin T."/>
            <person name="Detter J.C."/>
            <person name="Han C."/>
            <person name="Larimer F."/>
            <person name="Land M."/>
            <person name="Hauser L."/>
            <person name="Kyrpides N."/>
            <person name="Ivanova N."/>
            <person name="Marx C.J."/>
            <person name="Richardson P."/>
        </authorList>
    </citation>
    <scope>NUCLEOTIDE SEQUENCE [LARGE SCALE GENOMIC DNA]</scope>
    <source>
        <strain evidence="4">LMG 21967 / CNCM I-2342 / ORS 2060</strain>
    </source>
</reference>
<sequence length="91" mass="9407">MRILIATASLGLALLPDLARAQQPTPTSPPGLAQPAPAAVGRRQPRPDTVGQGAAGQKLPNPDEAARKAAARDKAWDARMKRTLGSICTGC</sequence>
<feature type="region of interest" description="Disordered" evidence="1">
    <location>
        <begin position="21"/>
        <end position="76"/>
    </location>
</feature>
<dbReference type="AlphaFoldDB" id="B8IPV9"/>
<proteinExistence type="predicted"/>
<evidence type="ECO:0000256" key="2">
    <source>
        <dbReference type="SAM" id="SignalP"/>
    </source>
</evidence>
<name>B8IPV9_METNO</name>
<feature type="compositionally biased region" description="Basic and acidic residues" evidence="1">
    <location>
        <begin position="64"/>
        <end position="76"/>
    </location>
</feature>
<accession>B8IPV9</accession>
<feature type="chain" id="PRO_5002871828" evidence="2">
    <location>
        <begin position="22"/>
        <end position="91"/>
    </location>
</feature>
<organism evidence="3 4">
    <name type="scientific">Methylobacterium nodulans (strain LMG 21967 / CNCM I-2342 / ORS 2060)</name>
    <dbReference type="NCBI Taxonomy" id="460265"/>
    <lineage>
        <taxon>Bacteria</taxon>
        <taxon>Pseudomonadati</taxon>
        <taxon>Pseudomonadota</taxon>
        <taxon>Alphaproteobacteria</taxon>
        <taxon>Hyphomicrobiales</taxon>
        <taxon>Methylobacteriaceae</taxon>
        <taxon>Methylobacterium</taxon>
    </lineage>
</organism>
<dbReference type="KEGG" id="mno:Mnod_1619"/>
<evidence type="ECO:0000313" key="4">
    <source>
        <dbReference type="Proteomes" id="UP000008207"/>
    </source>
</evidence>
<dbReference type="HOGENOM" id="CLU_2396330_0_0_5"/>
<evidence type="ECO:0000256" key="1">
    <source>
        <dbReference type="SAM" id="MobiDB-lite"/>
    </source>
</evidence>
<gene>
    <name evidence="3" type="ordered locus">Mnod_1619</name>
</gene>
<dbReference type="EMBL" id="CP001349">
    <property type="protein sequence ID" value="ACL56609.1"/>
    <property type="molecule type" value="Genomic_DNA"/>
</dbReference>
<dbReference type="RefSeq" id="WP_015928303.1">
    <property type="nucleotide sequence ID" value="NC_011894.1"/>
</dbReference>
<dbReference type="OrthoDB" id="9988949at2"/>
<keyword evidence="2" id="KW-0732">Signal</keyword>
<dbReference type="eggNOG" id="ENOG50311X2">
    <property type="taxonomic scope" value="Bacteria"/>
</dbReference>
<dbReference type="STRING" id="460265.Mnod_1619"/>
<evidence type="ECO:0000313" key="3">
    <source>
        <dbReference type="EMBL" id="ACL56609.1"/>
    </source>
</evidence>